<protein>
    <submittedName>
        <fullName evidence="6">LRRCT domain-containing protein</fullName>
    </submittedName>
</protein>
<evidence type="ECO:0000256" key="1">
    <source>
        <dbReference type="ARBA" id="ARBA00022614"/>
    </source>
</evidence>
<proteinExistence type="predicted"/>
<dbReference type="InterPro" id="IPR032675">
    <property type="entry name" value="LRR_dom_sf"/>
</dbReference>
<dbReference type="PANTHER" id="PTHR24366:SF96">
    <property type="entry name" value="LEUCINE RICH REPEAT CONTAINING 53"/>
    <property type="match status" value="1"/>
</dbReference>
<dbReference type="Proteomes" id="UP000887560">
    <property type="component" value="Unplaced"/>
</dbReference>
<keyword evidence="3" id="KW-0812">Transmembrane</keyword>
<dbReference type="PANTHER" id="PTHR24366">
    <property type="entry name" value="IG(IMMUNOGLOBULIN) AND LRR(LEUCINE RICH REPEAT) DOMAINS"/>
    <property type="match status" value="1"/>
</dbReference>
<dbReference type="InterPro" id="IPR001611">
    <property type="entry name" value="Leu-rich_rpt"/>
</dbReference>
<dbReference type="InterPro" id="IPR003591">
    <property type="entry name" value="Leu-rich_rpt_typical-subtyp"/>
</dbReference>
<dbReference type="Gene3D" id="3.80.10.10">
    <property type="entry name" value="Ribonuclease Inhibitor"/>
    <property type="match status" value="4"/>
</dbReference>
<dbReference type="WBParaSite" id="scf7180000424119.g12342">
    <property type="protein sequence ID" value="scf7180000424119.g12342"/>
    <property type="gene ID" value="scf7180000424119.g12342"/>
</dbReference>
<sequence>MFCFLIFILFLNIKYITTQELNNDFPICQVCICYKELKIVDCFKGNNREEFRLNMVRLPEWTETFEAFNLSQSEFPHFSMHFGLKKLQIKHSNLQFIHPLAFQPLPGIEELILSDNLIEKLPTNILQTMRNLKVLDLSGNKINGLEGIGGQLGSKGQILDSLVISRNPFCSFNTSDVVKSTNILMPSLPLSRQIHIIEMQSEFIEINENEWKFKMRNSKTANSSDIFCILPFSKNNWKVLKELRVDQNKDIKIHPNSLENIASLEIFDFSNGGYFPEEFFFEWTKRPETKLKQFKLKNTKIFKSSIQNNFHLNNSKINENNNELNLKNNPWTFCSLNMELLEIGNIGVGYELNLRGCKKLKWLHADNNKFASSIFGESSGPEKLLSVSLNSNLFKEWPESLLDVSHSLITLNLANNLINYLPENGKLLMTLFPCLEQLDLSGNRFNRFEATYLNLSNNQLQKFGSSIKEEFPSIEVLDLSNNQLKIFNSFEWLPSLTFLYLNQNKGINIQINKRKTNSKLIFIQLNNCLLKEMPDFSKFLALRSIELCGNKLTEVPGYLLPINRFLEYDFRNNSLNKLGWDWSKTQIERISELKVDGNPLDCACPMPERLIKIVGELEKPKGYICVPKLNSSTNFHWQHPLEALDFIQTTSNNFHQNCPSKFSSKIKTETNNSINFSLFLLPILLITVPLIIGILMLLNISNWNDLHWVKTTTKSSMFAYEPLQIKNGNEENNVDNV</sequence>
<keyword evidence="4" id="KW-0732">Signal</keyword>
<evidence type="ECO:0000313" key="5">
    <source>
        <dbReference type="Proteomes" id="UP000887560"/>
    </source>
</evidence>
<keyword evidence="5" id="KW-1185">Reference proteome</keyword>
<organism evidence="5 6">
    <name type="scientific">Meloidogyne floridensis</name>
    <dbReference type="NCBI Taxonomy" id="298350"/>
    <lineage>
        <taxon>Eukaryota</taxon>
        <taxon>Metazoa</taxon>
        <taxon>Ecdysozoa</taxon>
        <taxon>Nematoda</taxon>
        <taxon>Chromadorea</taxon>
        <taxon>Rhabditida</taxon>
        <taxon>Tylenchina</taxon>
        <taxon>Tylenchomorpha</taxon>
        <taxon>Tylenchoidea</taxon>
        <taxon>Meloidogynidae</taxon>
        <taxon>Meloidogyninae</taxon>
        <taxon>Meloidogyne</taxon>
    </lineage>
</organism>
<dbReference type="SUPFAM" id="SSF52058">
    <property type="entry name" value="L domain-like"/>
    <property type="match status" value="2"/>
</dbReference>
<feature type="transmembrane region" description="Helical" evidence="3">
    <location>
        <begin position="676"/>
        <end position="698"/>
    </location>
</feature>
<name>A0A915P6A7_9BILA</name>
<keyword evidence="2" id="KW-0677">Repeat</keyword>
<accession>A0A915P6A7</accession>
<dbReference type="SMART" id="SM00369">
    <property type="entry name" value="LRR_TYP"/>
    <property type="match status" value="6"/>
</dbReference>
<dbReference type="PROSITE" id="PS51450">
    <property type="entry name" value="LRR"/>
    <property type="match status" value="3"/>
</dbReference>
<evidence type="ECO:0000256" key="3">
    <source>
        <dbReference type="SAM" id="Phobius"/>
    </source>
</evidence>
<evidence type="ECO:0000313" key="6">
    <source>
        <dbReference type="WBParaSite" id="scf7180000424119.g12342"/>
    </source>
</evidence>
<keyword evidence="3" id="KW-1133">Transmembrane helix</keyword>
<dbReference type="PRINTS" id="PR00019">
    <property type="entry name" value="LEURICHRPT"/>
</dbReference>
<evidence type="ECO:0000256" key="2">
    <source>
        <dbReference type="ARBA" id="ARBA00022737"/>
    </source>
</evidence>
<feature type="chain" id="PRO_5037471020" evidence="4">
    <location>
        <begin position="19"/>
        <end position="737"/>
    </location>
</feature>
<reference evidence="6" key="1">
    <citation type="submission" date="2022-11" db="UniProtKB">
        <authorList>
            <consortium name="WormBaseParasite"/>
        </authorList>
    </citation>
    <scope>IDENTIFICATION</scope>
</reference>
<dbReference type="AlphaFoldDB" id="A0A915P6A7"/>
<keyword evidence="3" id="KW-0472">Membrane</keyword>
<dbReference type="Pfam" id="PF13855">
    <property type="entry name" value="LRR_8"/>
    <property type="match status" value="2"/>
</dbReference>
<feature type="signal peptide" evidence="4">
    <location>
        <begin position="1"/>
        <end position="18"/>
    </location>
</feature>
<evidence type="ECO:0000256" key="4">
    <source>
        <dbReference type="SAM" id="SignalP"/>
    </source>
</evidence>
<keyword evidence="1" id="KW-0433">Leucine-rich repeat</keyword>